<comment type="caution">
    <text evidence="1">The sequence shown here is derived from an EMBL/GenBank/DDBJ whole genome shotgun (WGS) entry which is preliminary data.</text>
</comment>
<dbReference type="AlphaFoldDB" id="A0A2P5DRV3"/>
<keyword evidence="2" id="KW-1185">Reference proteome</keyword>
<proteinExistence type="predicted"/>
<evidence type="ECO:0000313" key="1">
    <source>
        <dbReference type="EMBL" id="PON76026.1"/>
    </source>
</evidence>
<evidence type="ECO:0000313" key="2">
    <source>
        <dbReference type="Proteomes" id="UP000237105"/>
    </source>
</evidence>
<accession>A0A2P5DRV3</accession>
<dbReference type="EMBL" id="JXTB01000020">
    <property type="protein sequence ID" value="PON76026.1"/>
    <property type="molecule type" value="Genomic_DNA"/>
</dbReference>
<organism evidence="1 2">
    <name type="scientific">Parasponia andersonii</name>
    <name type="common">Sponia andersonii</name>
    <dbReference type="NCBI Taxonomy" id="3476"/>
    <lineage>
        <taxon>Eukaryota</taxon>
        <taxon>Viridiplantae</taxon>
        <taxon>Streptophyta</taxon>
        <taxon>Embryophyta</taxon>
        <taxon>Tracheophyta</taxon>
        <taxon>Spermatophyta</taxon>
        <taxon>Magnoliopsida</taxon>
        <taxon>eudicotyledons</taxon>
        <taxon>Gunneridae</taxon>
        <taxon>Pentapetalae</taxon>
        <taxon>rosids</taxon>
        <taxon>fabids</taxon>
        <taxon>Rosales</taxon>
        <taxon>Cannabaceae</taxon>
        <taxon>Parasponia</taxon>
    </lineage>
</organism>
<gene>
    <name evidence="1" type="ORF">PanWU01x14_037420</name>
</gene>
<protein>
    <submittedName>
        <fullName evidence="1">Uncharacterized protein</fullName>
    </submittedName>
</protein>
<reference evidence="2" key="1">
    <citation type="submission" date="2016-06" db="EMBL/GenBank/DDBJ databases">
        <title>Parallel loss of symbiosis genes in relatives of nitrogen-fixing non-legume Parasponia.</title>
        <authorList>
            <person name="Van Velzen R."/>
            <person name="Holmer R."/>
            <person name="Bu F."/>
            <person name="Rutten L."/>
            <person name="Van Zeijl A."/>
            <person name="Liu W."/>
            <person name="Santuari L."/>
            <person name="Cao Q."/>
            <person name="Sharma T."/>
            <person name="Shen D."/>
            <person name="Roswanjaya Y."/>
            <person name="Wardhani T."/>
            <person name="Kalhor M.S."/>
            <person name="Jansen J."/>
            <person name="Van den Hoogen J."/>
            <person name="Gungor B."/>
            <person name="Hartog M."/>
            <person name="Hontelez J."/>
            <person name="Verver J."/>
            <person name="Yang W.-C."/>
            <person name="Schijlen E."/>
            <person name="Repin R."/>
            <person name="Schilthuizen M."/>
            <person name="Schranz E."/>
            <person name="Heidstra R."/>
            <person name="Miyata K."/>
            <person name="Fedorova E."/>
            <person name="Kohlen W."/>
            <person name="Bisseling T."/>
            <person name="Smit S."/>
            <person name="Geurts R."/>
        </authorList>
    </citation>
    <scope>NUCLEOTIDE SEQUENCE [LARGE SCALE GENOMIC DNA]</scope>
    <source>
        <strain evidence="2">cv. WU1-14</strain>
    </source>
</reference>
<sequence>EVAHHLFGEGRTYLCKRDYTVKVADNLWKRSHITITEEIAYNLWKRSHITITEKVELNPYATLGF</sequence>
<name>A0A2P5DRV3_PARAD</name>
<feature type="non-terminal residue" evidence="1">
    <location>
        <position position="1"/>
    </location>
</feature>
<dbReference type="Proteomes" id="UP000237105">
    <property type="component" value="Unassembled WGS sequence"/>
</dbReference>